<evidence type="ECO:0000313" key="3">
    <source>
        <dbReference type="Proteomes" id="UP001054837"/>
    </source>
</evidence>
<evidence type="ECO:0000259" key="1">
    <source>
        <dbReference type="Pfam" id="PF18322"/>
    </source>
</evidence>
<sequence>MLPRYTGELNCRPFSWAVDSEVLRKQGFILRFKFPCILTSHSLLTNLESPLNNSDLPSSLKPERGFFQRGNYICSFHFPCPFEYGLSARFYKLDRMAKLWWLLVLACTIASCRSQDEVPRSAFGFDQDYYEPGRTTEDCVCVPVYLCIDGEVVDDGSNILDPRKRPQKEELPLENNYEPPECGPFHVCCRDPETTPIRPYTHRCGTRNPGGVNGRVVSTAGY</sequence>
<feature type="domain" description="PPAF-2-like Clip" evidence="1">
    <location>
        <begin position="134"/>
        <end position="190"/>
    </location>
</feature>
<name>A0AAV4QS53_9ARAC</name>
<accession>A0AAV4QS53</accession>
<dbReference type="InterPro" id="IPR041515">
    <property type="entry name" value="PPAF-2-like_Clip"/>
</dbReference>
<comment type="caution">
    <text evidence="2">The sequence shown here is derived from an EMBL/GenBank/DDBJ whole genome shotgun (WGS) entry which is preliminary data.</text>
</comment>
<dbReference type="EMBL" id="BPLQ01004864">
    <property type="protein sequence ID" value="GIY11094.1"/>
    <property type="molecule type" value="Genomic_DNA"/>
</dbReference>
<keyword evidence="3" id="KW-1185">Reference proteome</keyword>
<proteinExistence type="predicted"/>
<gene>
    <name evidence="2" type="ORF">CDAR_380661</name>
</gene>
<evidence type="ECO:0000313" key="2">
    <source>
        <dbReference type="EMBL" id="GIY11094.1"/>
    </source>
</evidence>
<protein>
    <submittedName>
        <fullName evidence="2">U18-Deinotoxin-Dsu1a_1</fullName>
    </submittedName>
</protein>
<organism evidence="2 3">
    <name type="scientific">Caerostris darwini</name>
    <dbReference type="NCBI Taxonomy" id="1538125"/>
    <lineage>
        <taxon>Eukaryota</taxon>
        <taxon>Metazoa</taxon>
        <taxon>Ecdysozoa</taxon>
        <taxon>Arthropoda</taxon>
        <taxon>Chelicerata</taxon>
        <taxon>Arachnida</taxon>
        <taxon>Araneae</taxon>
        <taxon>Araneomorphae</taxon>
        <taxon>Entelegynae</taxon>
        <taxon>Araneoidea</taxon>
        <taxon>Araneidae</taxon>
        <taxon>Caerostris</taxon>
    </lineage>
</organism>
<dbReference type="Proteomes" id="UP001054837">
    <property type="component" value="Unassembled WGS sequence"/>
</dbReference>
<reference evidence="2 3" key="1">
    <citation type="submission" date="2021-06" db="EMBL/GenBank/DDBJ databases">
        <title>Caerostris darwini draft genome.</title>
        <authorList>
            <person name="Kono N."/>
            <person name="Arakawa K."/>
        </authorList>
    </citation>
    <scope>NUCLEOTIDE SEQUENCE [LARGE SCALE GENOMIC DNA]</scope>
</reference>
<dbReference type="Pfam" id="PF18322">
    <property type="entry name" value="CLIP_1"/>
    <property type="match status" value="1"/>
</dbReference>
<dbReference type="AlphaFoldDB" id="A0AAV4QS53"/>